<accession>A0ABP3RT95</accession>
<dbReference type="SUPFAM" id="SSF53822">
    <property type="entry name" value="Periplasmic binding protein-like I"/>
    <property type="match status" value="1"/>
</dbReference>
<proteinExistence type="inferred from homology"/>
<dbReference type="InterPro" id="IPR028081">
    <property type="entry name" value="Leu-bd"/>
</dbReference>
<dbReference type="PANTHER" id="PTHR30483:SF6">
    <property type="entry name" value="PERIPLASMIC BINDING PROTEIN OF ABC TRANSPORTER FOR NATURAL AMINO ACIDS"/>
    <property type="match status" value="1"/>
</dbReference>
<evidence type="ECO:0000313" key="5">
    <source>
        <dbReference type="Proteomes" id="UP001500957"/>
    </source>
</evidence>
<evidence type="ECO:0000256" key="1">
    <source>
        <dbReference type="ARBA" id="ARBA00010062"/>
    </source>
</evidence>
<gene>
    <name evidence="4" type="ORF">GCM10009547_18620</name>
</gene>
<sequence length="385" mass="42425">MSERPPLPGTPPQRLYHGRPIEPYRLGVIVDLPEHPGLSDAFPDMAQFALDEAHARGIVERPVELVVREVYGQPWTNSHALRRVYRELAEQDVLGVIGPFTTDNSLSVLDLTEELRLPTISICGTLHWRGPFAFAVANGGLADEPYVMAPWLAQHGHRRVAVLRERTQIGEEYAEHFRRAIAQYGIAVVAEPPVYPSIHVEELATVLEECRAADPDALVYLGLGGVNQTVRPALEKIGWDPPRIQTTAYVSAGYSEERARRIEGWVGVDQYSEDNTVYAAVLDRFEARYGYRPANSGGTCGYDIGHCFAVGLGRMRTASPWGLRDGLETIRRLPACTGGPGTSITFGPEDHRGLKGPDFLILRRSVDGRSVLEGTAPVSGWDQPS</sequence>
<dbReference type="RefSeq" id="WP_344603922.1">
    <property type="nucleotide sequence ID" value="NZ_BAAAHE010000014.1"/>
</dbReference>
<reference evidence="5" key="1">
    <citation type="journal article" date="2019" name="Int. J. Syst. Evol. Microbiol.">
        <title>The Global Catalogue of Microorganisms (GCM) 10K type strain sequencing project: providing services to taxonomists for standard genome sequencing and annotation.</title>
        <authorList>
            <consortium name="The Broad Institute Genomics Platform"/>
            <consortium name="The Broad Institute Genome Sequencing Center for Infectious Disease"/>
            <person name="Wu L."/>
            <person name="Ma J."/>
        </authorList>
    </citation>
    <scope>NUCLEOTIDE SEQUENCE [LARGE SCALE GENOMIC DNA]</scope>
    <source>
        <strain evidence="5">JCM 10671</strain>
    </source>
</reference>
<feature type="domain" description="Leucine-binding protein" evidence="3">
    <location>
        <begin position="44"/>
        <end position="353"/>
    </location>
</feature>
<keyword evidence="5" id="KW-1185">Reference proteome</keyword>
<organism evidence="4 5">
    <name type="scientific">Sporichthya brevicatena</name>
    <dbReference type="NCBI Taxonomy" id="171442"/>
    <lineage>
        <taxon>Bacteria</taxon>
        <taxon>Bacillati</taxon>
        <taxon>Actinomycetota</taxon>
        <taxon>Actinomycetes</taxon>
        <taxon>Sporichthyales</taxon>
        <taxon>Sporichthyaceae</taxon>
        <taxon>Sporichthya</taxon>
    </lineage>
</organism>
<evidence type="ECO:0000313" key="4">
    <source>
        <dbReference type="EMBL" id="GAA0616790.1"/>
    </source>
</evidence>
<evidence type="ECO:0000259" key="3">
    <source>
        <dbReference type="Pfam" id="PF13458"/>
    </source>
</evidence>
<comment type="similarity">
    <text evidence="1">Belongs to the leucine-binding protein family.</text>
</comment>
<dbReference type="EMBL" id="BAAAHE010000014">
    <property type="protein sequence ID" value="GAA0616790.1"/>
    <property type="molecule type" value="Genomic_DNA"/>
</dbReference>
<dbReference type="InterPro" id="IPR028082">
    <property type="entry name" value="Peripla_BP_I"/>
</dbReference>
<dbReference type="Proteomes" id="UP001500957">
    <property type="component" value="Unassembled WGS sequence"/>
</dbReference>
<comment type="caution">
    <text evidence="4">The sequence shown here is derived from an EMBL/GenBank/DDBJ whole genome shotgun (WGS) entry which is preliminary data.</text>
</comment>
<dbReference type="Gene3D" id="3.40.50.2300">
    <property type="match status" value="2"/>
</dbReference>
<dbReference type="Pfam" id="PF13458">
    <property type="entry name" value="Peripla_BP_6"/>
    <property type="match status" value="1"/>
</dbReference>
<dbReference type="InterPro" id="IPR051010">
    <property type="entry name" value="BCAA_transport"/>
</dbReference>
<name>A0ABP3RT95_9ACTN</name>
<protein>
    <recommendedName>
        <fullName evidence="3">Leucine-binding protein domain-containing protein</fullName>
    </recommendedName>
</protein>
<evidence type="ECO:0000256" key="2">
    <source>
        <dbReference type="ARBA" id="ARBA00022729"/>
    </source>
</evidence>
<keyword evidence="2" id="KW-0732">Signal</keyword>
<dbReference type="PANTHER" id="PTHR30483">
    <property type="entry name" value="LEUCINE-SPECIFIC-BINDING PROTEIN"/>
    <property type="match status" value="1"/>
</dbReference>